<organism evidence="2 3">
    <name type="scientific">Batillaria attramentaria</name>
    <dbReference type="NCBI Taxonomy" id="370345"/>
    <lineage>
        <taxon>Eukaryota</taxon>
        <taxon>Metazoa</taxon>
        <taxon>Spiralia</taxon>
        <taxon>Lophotrochozoa</taxon>
        <taxon>Mollusca</taxon>
        <taxon>Gastropoda</taxon>
        <taxon>Caenogastropoda</taxon>
        <taxon>Sorbeoconcha</taxon>
        <taxon>Cerithioidea</taxon>
        <taxon>Batillariidae</taxon>
        <taxon>Batillaria</taxon>
    </lineage>
</organism>
<dbReference type="AlphaFoldDB" id="A0ABD0LM78"/>
<gene>
    <name evidence="2" type="ORF">BaRGS_00008307</name>
</gene>
<feature type="transmembrane region" description="Helical" evidence="1">
    <location>
        <begin position="52"/>
        <end position="72"/>
    </location>
</feature>
<dbReference type="Proteomes" id="UP001519460">
    <property type="component" value="Unassembled WGS sequence"/>
</dbReference>
<dbReference type="EMBL" id="JACVVK020000037">
    <property type="protein sequence ID" value="KAK7500400.1"/>
    <property type="molecule type" value="Genomic_DNA"/>
</dbReference>
<sequence>MDFNSSELPKFHKTLNTQQSYSACLIMTHNHRQKKNPKNLQMPRKFNNLPGKTIACLIYAFGYDLFCFTMMAERREKYKKKSKITSPSERADLKDCRNRCPQIFNAVRGSRCGGRPSGFTTIRSAFKVCFPFFSVWVSINKSNKESHFLAR</sequence>
<keyword evidence="1" id="KW-1133">Transmembrane helix</keyword>
<accession>A0ABD0LM78</accession>
<proteinExistence type="predicted"/>
<protein>
    <submittedName>
        <fullName evidence="2">Uncharacterized protein</fullName>
    </submittedName>
</protein>
<keyword evidence="1" id="KW-0812">Transmembrane</keyword>
<evidence type="ECO:0000256" key="1">
    <source>
        <dbReference type="SAM" id="Phobius"/>
    </source>
</evidence>
<comment type="caution">
    <text evidence="2">The sequence shown here is derived from an EMBL/GenBank/DDBJ whole genome shotgun (WGS) entry which is preliminary data.</text>
</comment>
<keyword evidence="3" id="KW-1185">Reference proteome</keyword>
<reference evidence="2 3" key="1">
    <citation type="journal article" date="2023" name="Sci. Data">
        <title>Genome assembly of the Korean intertidal mud-creeper Batillaria attramentaria.</title>
        <authorList>
            <person name="Patra A.K."/>
            <person name="Ho P.T."/>
            <person name="Jun S."/>
            <person name="Lee S.J."/>
            <person name="Kim Y."/>
            <person name="Won Y.J."/>
        </authorList>
    </citation>
    <scope>NUCLEOTIDE SEQUENCE [LARGE SCALE GENOMIC DNA]</scope>
    <source>
        <strain evidence="2">Wonlab-2016</strain>
    </source>
</reference>
<evidence type="ECO:0000313" key="3">
    <source>
        <dbReference type="Proteomes" id="UP001519460"/>
    </source>
</evidence>
<evidence type="ECO:0000313" key="2">
    <source>
        <dbReference type="EMBL" id="KAK7500400.1"/>
    </source>
</evidence>
<keyword evidence="1" id="KW-0472">Membrane</keyword>
<name>A0ABD0LM78_9CAEN</name>